<dbReference type="NCBIfam" id="TIGR01730">
    <property type="entry name" value="RND_mfp"/>
    <property type="match status" value="1"/>
</dbReference>
<dbReference type="Pfam" id="PF25954">
    <property type="entry name" value="Beta-barrel_RND_2"/>
    <property type="match status" value="1"/>
</dbReference>
<dbReference type="InterPro" id="IPR058792">
    <property type="entry name" value="Beta-barrel_RND_2"/>
</dbReference>
<dbReference type="InterPro" id="IPR058624">
    <property type="entry name" value="MdtA-like_HH"/>
</dbReference>
<comment type="similarity">
    <text evidence="1">Belongs to the membrane fusion protein (MFP) (TC 8.A.1) family.</text>
</comment>
<dbReference type="InterPro" id="IPR058625">
    <property type="entry name" value="MdtA-like_BSH"/>
</dbReference>
<keyword evidence="3" id="KW-1133">Transmembrane helix</keyword>
<evidence type="ECO:0000256" key="3">
    <source>
        <dbReference type="SAM" id="Phobius"/>
    </source>
</evidence>
<feature type="transmembrane region" description="Helical" evidence="3">
    <location>
        <begin position="7"/>
        <end position="29"/>
    </location>
</feature>
<keyword evidence="3" id="KW-0812">Transmembrane</keyword>
<accession>A0A858BYF8</accession>
<keyword evidence="3" id="KW-0472">Membrane</keyword>
<gene>
    <name evidence="7" type="ORF">Ami103574_13070</name>
</gene>
<dbReference type="GO" id="GO:0015562">
    <property type="term" value="F:efflux transmembrane transporter activity"/>
    <property type="evidence" value="ECO:0007669"/>
    <property type="project" value="TreeGrafter"/>
</dbReference>
<keyword evidence="2" id="KW-0175">Coiled coil</keyword>
<dbReference type="RefSeq" id="WP_163067404.1">
    <property type="nucleotide sequence ID" value="NZ_CP048649.1"/>
</dbReference>
<evidence type="ECO:0000259" key="6">
    <source>
        <dbReference type="Pfam" id="PF25954"/>
    </source>
</evidence>
<feature type="domain" description="CusB-like beta-barrel" evidence="6">
    <location>
        <begin position="209"/>
        <end position="281"/>
    </location>
</feature>
<evidence type="ECO:0000313" key="8">
    <source>
        <dbReference type="Proteomes" id="UP000466848"/>
    </source>
</evidence>
<dbReference type="Gene3D" id="2.40.30.170">
    <property type="match status" value="1"/>
</dbReference>
<dbReference type="EMBL" id="CP048649">
    <property type="protein sequence ID" value="QIB70165.1"/>
    <property type="molecule type" value="Genomic_DNA"/>
</dbReference>
<dbReference type="InterPro" id="IPR006143">
    <property type="entry name" value="RND_pump_MFP"/>
</dbReference>
<feature type="coiled-coil region" evidence="2">
    <location>
        <begin position="140"/>
        <end position="167"/>
    </location>
</feature>
<dbReference type="KEGG" id="abut:Ami103574_13070"/>
<feature type="domain" description="Multidrug resistance protein MdtA-like alpha-helical hairpin" evidence="4">
    <location>
        <begin position="102"/>
        <end position="162"/>
    </location>
</feature>
<dbReference type="Gene3D" id="1.10.287.470">
    <property type="entry name" value="Helix hairpin bin"/>
    <property type="match status" value="1"/>
</dbReference>
<feature type="domain" description="Multidrug resistance protein MdtA-like barrel-sandwich hybrid" evidence="5">
    <location>
        <begin position="62"/>
        <end position="202"/>
    </location>
</feature>
<organism evidence="7 8">
    <name type="scientific">Aminipila butyrica</name>
    <dbReference type="NCBI Taxonomy" id="433296"/>
    <lineage>
        <taxon>Bacteria</taxon>
        <taxon>Bacillati</taxon>
        <taxon>Bacillota</taxon>
        <taxon>Clostridia</taxon>
        <taxon>Peptostreptococcales</taxon>
        <taxon>Anaerovoracaceae</taxon>
        <taxon>Aminipila</taxon>
    </lineage>
</organism>
<proteinExistence type="inferred from homology"/>
<dbReference type="Pfam" id="PF25876">
    <property type="entry name" value="HH_MFP_RND"/>
    <property type="match status" value="1"/>
</dbReference>
<sequence length="282" mass="30002">MERLNKKILLIAGCMIIAILLIFLGRSIIQTKSPSVSQDVEAKQATAQLAYLMAGKVDAVESADVSTKASGKIAELNVDVGSVVTKGQVLGRIDMQEVPAQMSQAQSTIDMANINLTNAQSGYNRTQELYQSDMVSKEAMESAQKQLDTAQAQLKQAQASLALINATSSNGVIVAPVSGTVTAKKINPGEMASSGATLMTIVNPDKTYISAYLPARLSDKVQQGQKVTIRISELPDKLFAGQVSLVDSVVDAQNKNILVKVNMLENDAAVKVGMFAEIALDE</sequence>
<evidence type="ECO:0000256" key="2">
    <source>
        <dbReference type="SAM" id="Coils"/>
    </source>
</evidence>
<evidence type="ECO:0000259" key="5">
    <source>
        <dbReference type="Pfam" id="PF25917"/>
    </source>
</evidence>
<dbReference type="Gene3D" id="2.40.50.100">
    <property type="match status" value="1"/>
</dbReference>
<dbReference type="Pfam" id="PF25917">
    <property type="entry name" value="BSH_RND"/>
    <property type="match status" value="1"/>
</dbReference>
<evidence type="ECO:0000256" key="1">
    <source>
        <dbReference type="ARBA" id="ARBA00009477"/>
    </source>
</evidence>
<reference evidence="7 8" key="1">
    <citation type="submission" date="2020-02" db="EMBL/GenBank/DDBJ databases">
        <authorList>
            <person name="Kim Y.B."/>
            <person name="Roh S.W."/>
        </authorList>
    </citation>
    <scope>NUCLEOTIDE SEQUENCE [LARGE SCALE GENOMIC DNA]</scope>
    <source>
        <strain evidence="7 8">DSM 103574</strain>
    </source>
</reference>
<dbReference type="PANTHER" id="PTHR30469">
    <property type="entry name" value="MULTIDRUG RESISTANCE PROTEIN MDTA"/>
    <property type="match status" value="1"/>
</dbReference>
<protein>
    <submittedName>
        <fullName evidence="7">Efflux RND transporter periplasmic adaptor subunit</fullName>
    </submittedName>
</protein>
<evidence type="ECO:0000259" key="4">
    <source>
        <dbReference type="Pfam" id="PF25876"/>
    </source>
</evidence>
<dbReference type="AlphaFoldDB" id="A0A858BYF8"/>
<dbReference type="SUPFAM" id="SSF111369">
    <property type="entry name" value="HlyD-like secretion proteins"/>
    <property type="match status" value="1"/>
</dbReference>
<dbReference type="PANTHER" id="PTHR30469:SF15">
    <property type="entry name" value="HLYD FAMILY OF SECRETION PROTEINS"/>
    <property type="match status" value="1"/>
</dbReference>
<evidence type="ECO:0000313" key="7">
    <source>
        <dbReference type="EMBL" id="QIB70165.1"/>
    </source>
</evidence>
<name>A0A858BYF8_9FIRM</name>
<keyword evidence="8" id="KW-1185">Reference proteome</keyword>
<dbReference type="GO" id="GO:1990281">
    <property type="term" value="C:efflux pump complex"/>
    <property type="evidence" value="ECO:0007669"/>
    <property type="project" value="TreeGrafter"/>
</dbReference>
<dbReference type="Proteomes" id="UP000466848">
    <property type="component" value="Chromosome"/>
</dbReference>